<dbReference type="SUPFAM" id="SSF54001">
    <property type="entry name" value="Cysteine proteinases"/>
    <property type="match status" value="1"/>
</dbReference>
<keyword evidence="3" id="KW-1185">Reference proteome</keyword>
<gene>
    <name evidence="2" type="ORF">SAMN05443507_10556</name>
</gene>
<reference evidence="3" key="1">
    <citation type="submission" date="2016-11" db="EMBL/GenBank/DDBJ databases">
        <authorList>
            <person name="Varghese N."/>
            <person name="Submissions S."/>
        </authorList>
    </citation>
    <scope>NUCLEOTIDE SEQUENCE [LARGE SCALE GENOMIC DNA]</scope>
    <source>
        <strain evidence="3">USBA-503</strain>
    </source>
</reference>
<feature type="domain" description="Transglutaminase-like" evidence="1">
    <location>
        <begin position="357"/>
        <end position="417"/>
    </location>
</feature>
<name>A0A1M6N2E9_9BACL</name>
<dbReference type="RefSeq" id="WP_072873300.1">
    <property type="nucleotide sequence ID" value="NZ_FRAF01000005.1"/>
</dbReference>
<evidence type="ECO:0000259" key="1">
    <source>
        <dbReference type="SMART" id="SM00460"/>
    </source>
</evidence>
<dbReference type="Pfam" id="PF01841">
    <property type="entry name" value="Transglut_core"/>
    <property type="match status" value="1"/>
</dbReference>
<dbReference type="Gene3D" id="3.10.620.30">
    <property type="match status" value="1"/>
</dbReference>
<dbReference type="PANTHER" id="PTHR33490:SF6">
    <property type="entry name" value="SLL1049 PROTEIN"/>
    <property type="match status" value="1"/>
</dbReference>
<dbReference type="OrthoDB" id="1817605at2"/>
<protein>
    <submittedName>
        <fullName evidence="2">Transglutaminase-like superfamily protein</fullName>
    </submittedName>
</protein>
<organism evidence="2 3">
    <name type="scientific">Alicyclobacillus tolerans</name>
    <dbReference type="NCBI Taxonomy" id="90970"/>
    <lineage>
        <taxon>Bacteria</taxon>
        <taxon>Bacillati</taxon>
        <taxon>Bacillota</taxon>
        <taxon>Bacilli</taxon>
        <taxon>Bacillales</taxon>
        <taxon>Alicyclobacillaceae</taxon>
        <taxon>Alicyclobacillus</taxon>
    </lineage>
</organism>
<dbReference type="SMART" id="SM00460">
    <property type="entry name" value="TGc"/>
    <property type="match status" value="1"/>
</dbReference>
<proteinExistence type="predicted"/>
<dbReference type="STRING" id="1830138.SAMN05443507_10556"/>
<dbReference type="AlphaFoldDB" id="A0A1M6N2E9"/>
<dbReference type="PANTHER" id="PTHR33490">
    <property type="entry name" value="BLR5614 PROTEIN-RELATED"/>
    <property type="match status" value="1"/>
</dbReference>
<dbReference type="InterPro" id="IPR002931">
    <property type="entry name" value="Transglutaminase-like"/>
</dbReference>
<dbReference type="Proteomes" id="UP000184016">
    <property type="component" value="Unassembled WGS sequence"/>
</dbReference>
<sequence>MEKHGWAVGVATISTLSIGAFCAPQVFADGLSASHFPNQAQSDSMYWSRASNDFYIQASSVPYTESGTQTLLNIQPGEPLYLMAYTGDKNLTSVRWLVNSPDAAIVPDSPDEIWKYGSNTVQMAVFTASEPGIYTVQASSEGQYSVPLVLIVGLQQLAGQISPQSAKWTGVQPFSATDAGPALATGETGNIQYVEYNPIANTDWIPVQGTVMGDESHVVVQLSSNSGQGIWNYLLPVQNHEFSADIRSPFTGSISISYISQFYHQLNTSGDYTWQGGYTLSINGPQTSESRKALLYSAFMDGNVNPNASMIASQIFANSPSQETAAAAIANYASESMSYDWSMVDGGKYLFEDVASAFSLRSGVCEEIAELAATMMKSVGIPAETVIGKAPVNSAEDNHEWLQADVGGRWVVMDPTWDSPNQGPNTLLSNEYMTETVSLETSHLPDNRLVGSIQ</sequence>
<dbReference type="InterPro" id="IPR038765">
    <property type="entry name" value="Papain-like_cys_pep_sf"/>
</dbReference>
<dbReference type="EMBL" id="FRAF01000005">
    <property type="protein sequence ID" value="SHJ89877.1"/>
    <property type="molecule type" value="Genomic_DNA"/>
</dbReference>
<evidence type="ECO:0000313" key="2">
    <source>
        <dbReference type="EMBL" id="SHJ89877.1"/>
    </source>
</evidence>
<accession>A0A1M6N2E9</accession>
<evidence type="ECO:0000313" key="3">
    <source>
        <dbReference type="Proteomes" id="UP000184016"/>
    </source>
</evidence>